<feature type="compositionally biased region" description="Polar residues" evidence="1">
    <location>
        <begin position="40"/>
        <end position="49"/>
    </location>
</feature>
<accession>A0A9W9HM06</accession>
<comment type="caution">
    <text evidence="2">The sequence shown here is derived from an EMBL/GenBank/DDBJ whole genome shotgun (WGS) entry which is preliminary data.</text>
</comment>
<evidence type="ECO:0000256" key="1">
    <source>
        <dbReference type="SAM" id="MobiDB-lite"/>
    </source>
</evidence>
<organism evidence="2 3">
    <name type="scientific">Penicillium canariense</name>
    <dbReference type="NCBI Taxonomy" id="189055"/>
    <lineage>
        <taxon>Eukaryota</taxon>
        <taxon>Fungi</taxon>
        <taxon>Dikarya</taxon>
        <taxon>Ascomycota</taxon>
        <taxon>Pezizomycotina</taxon>
        <taxon>Eurotiomycetes</taxon>
        <taxon>Eurotiomycetidae</taxon>
        <taxon>Eurotiales</taxon>
        <taxon>Aspergillaceae</taxon>
        <taxon>Penicillium</taxon>
    </lineage>
</organism>
<dbReference type="Proteomes" id="UP001149163">
    <property type="component" value="Unassembled WGS sequence"/>
</dbReference>
<feature type="region of interest" description="Disordered" evidence="1">
    <location>
        <begin position="1"/>
        <end position="72"/>
    </location>
</feature>
<feature type="region of interest" description="Disordered" evidence="1">
    <location>
        <begin position="105"/>
        <end position="144"/>
    </location>
</feature>
<proteinExistence type="predicted"/>
<dbReference type="AlphaFoldDB" id="A0A9W9HM06"/>
<reference evidence="2" key="2">
    <citation type="journal article" date="2023" name="IMA Fungus">
        <title>Comparative genomic study of the Penicillium genus elucidates a diverse pangenome and 15 lateral gene transfer events.</title>
        <authorList>
            <person name="Petersen C."/>
            <person name="Sorensen T."/>
            <person name="Nielsen M.R."/>
            <person name="Sondergaard T.E."/>
            <person name="Sorensen J.L."/>
            <person name="Fitzpatrick D.A."/>
            <person name="Frisvad J.C."/>
            <person name="Nielsen K.L."/>
        </authorList>
    </citation>
    <scope>NUCLEOTIDE SEQUENCE</scope>
    <source>
        <strain evidence="2">IBT 26290</strain>
    </source>
</reference>
<protein>
    <submittedName>
        <fullName evidence="2">Uncharacterized protein</fullName>
    </submittedName>
</protein>
<keyword evidence="3" id="KW-1185">Reference proteome</keyword>
<gene>
    <name evidence="2" type="ORF">N7482_010183</name>
</gene>
<evidence type="ECO:0000313" key="3">
    <source>
        <dbReference type="Proteomes" id="UP001149163"/>
    </source>
</evidence>
<sequence length="144" mass="15641">MYPAGIGRDPRVGTGQPPRGPSWASSCLRHHTGPEHYLPSTDTRITSSRAARKYLPIARPPRRKAPPTEGKYGQAPYAMKILLGPRDSLRLPTWAILGRFQGHASHVAGPYERTLETSKSSTPQHADPGTKPHPLRLEIGAGPG</sequence>
<reference evidence="2" key="1">
    <citation type="submission" date="2022-11" db="EMBL/GenBank/DDBJ databases">
        <authorList>
            <person name="Petersen C."/>
        </authorList>
    </citation>
    <scope>NUCLEOTIDE SEQUENCE</scope>
    <source>
        <strain evidence="2">IBT 26290</strain>
    </source>
</reference>
<evidence type="ECO:0000313" key="2">
    <source>
        <dbReference type="EMBL" id="KAJ5150931.1"/>
    </source>
</evidence>
<dbReference type="EMBL" id="JAPQKN010000008">
    <property type="protein sequence ID" value="KAJ5150931.1"/>
    <property type="molecule type" value="Genomic_DNA"/>
</dbReference>
<dbReference type="GeneID" id="81431483"/>
<dbReference type="RefSeq" id="XP_056538264.1">
    <property type="nucleotide sequence ID" value="XM_056692307.1"/>
</dbReference>
<name>A0A9W9HM06_9EURO</name>